<dbReference type="FunFam" id="3.40.30.10:FF:000020">
    <property type="entry name" value="Peroxiredoxin"/>
    <property type="match status" value="1"/>
</dbReference>
<sequence>MAVPTIAVGDKVPPGTFSYIPYTPEQDDALVCGIPTTITTTDFFAGKKVVLVSVPGAFTPTCHVNHLPPFLEKYDEFKSKGVDIVGVLAANDAFVMSGWGRVEGLKDKILALSDGNAEWSKALGLSVDLSNIGFGLRTARYAIILDDLVVKYLGVEPGRGVTVSGAEAVLEAL</sequence>
<evidence type="ECO:0000256" key="11">
    <source>
        <dbReference type="RuleBase" id="RU366011"/>
    </source>
</evidence>
<proteinExistence type="inferred from homology"/>
<evidence type="ECO:0000313" key="13">
    <source>
        <dbReference type="EMBL" id="KIO11899.1"/>
    </source>
</evidence>
<dbReference type="EMBL" id="KN831949">
    <property type="protein sequence ID" value="KIO11899.1"/>
    <property type="molecule type" value="Genomic_DNA"/>
</dbReference>
<evidence type="ECO:0000259" key="12">
    <source>
        <dbReference type="PROSITE" id="PS51352"/>
    </source>
</evidence>
<keyword evidence="3 11" id="KW-0049">Antioxidant</keyword>
<comment type="similarity">
    <text evidence="1 11">Belongs to the peroxiredoxin family. Prx5 subfamily.</text>
</comment>
<comment type="function">
    <text evidence="11">Thiol-specific peroxidase that catalyzes the reduction of hydrogen peroxide and organic hydroperoxides to water and alcohols, respectively. Plays a role in cell protection against oxidative stress by detoxifying peroxides.</text>
</comment>
<dbReference type="InParanoid" id="A0A0C3PT83"/>
<feature type="domain" description="Thioredoxin" evidence="12">
    <location>
        <begin position="6"/>
        <end position="173"/>
    </location>
</feature>
<evidence type="ECO:0000256" key="6">
    <source>
        <dbReference type="ARBA" id="ARBA00063543"/>
    </source>
</evidence>
<gene>
    <name evidence="13" type="ORF">M404DRAFT_994594</name>
</gene>
<dbReference type="HOGENOM" id="CLU_072440_1_1_1"/>
<keyword evidence="4 11" id="KW-0560">Oxidoreductase</keyword>
<organism evidence="13 14">
    <name type="scientific">Pisolithus tinctorius Marx 270</name>
    <dbReference type="NCBI Taxonomy" id="870435"/>
    <lineage>
        <taxon>Eukaryota</taxon>
        <taxon>Fungi</taxon>
        <taxon>Dikarya</taxon>
        <taxon>Basidiomycota</taxon>
        <taxon>Agaricomycotina</taxon>
        <taxon>Agaricomycetes</taxon>
        <taxon>Agaricomycetidae</taxon>
        <taxon>Boletales</taxon>
        <taxon>Sclerodermatineae</taxon>
        <taxon>Pisolithaceae</taxon>
        <taxon>Pisolithus</taxon>
    </lineage>
</organism>
<evidence type="ECO:0000256" key="8">
    <source>
        <dbReference type="ARBA" id="ARBA00076301"/>
    </source>
</evidence>
<dbReference type="GO" id="GO:0045454">
    <property type="term" value="P:cell redox homeostasis"/>
    <property type="evidence" value="ECO:0007669"/>
    <property type="project" value="TreeGrafter"/>
</dbReference>
<name>A0A0C3PT83_PISTI</name>
<dbReference type="InterPro" id="IPR013766">
    <property type="entry name" value="Thioredoxin_domain"/>
</dbReference>
<dbReference type="CDD" id="cd03013">
    <property type="entry name" value="PRX5_like"/>
    <property type="match status" value="1"/>
</dbReference>
<dbReference type="PROSITE" id="PS51352">
    <property type="entry name" value="THIOREDOXIN_2"/>
    <property type="match status" value="1"/>
</dbReference>
<dbReference type="InterPro" id="IPR036249">
    <property type="entry name" value="Thioredoxin-like_sf"/>
</dbReference>
<keyword evidence="5 11" id="KW-0676">Redox-active center</keyword>
<reference evidence="13 14" key="1">
    <citation type="submission" date="2014-04" db="EMBL/GenBank/DDBJ databases">
        <authorList>
            <consortium name="DOE Joint Genome Institute"/>
            <person name="Kuo A."/>
            <person name="Kohler A."/>
            <person name="Costa M.D."/>
            <person name="Nagy L.G."/>
            <person name="Floudas D."/>
            <person name="Copeland A."/>
            <person name="Barry K.W."/>
            <person name="Cichocki N."/>
            <person name="Veneault-Fourrey C."/>
            <person name="LaButti K."/>
            <person name="Lindquist E.A."/>
            <person name="Lipzen A."/>
            <person name="Lundell T."/>
            <person name="Morin E."/>
            <person name="Murat C."/>
            <person name="Sun H."/>
            <person name="Tunlid A."/>
            <person name="Henrissat B."/>
            <person name="Grigoriev I.V."/>
            <person name="Hibbett D.S."/>
            <person name="Martin F."/>
            <person name="Nordberg H.P."/>
            <person name="Cantor M.N."/>
            <person name="Hua S.X."/>
        </authorList>
    </citation>
    <scope>NUCLEOTIDE SEQUENCE [LARGE SCALE GENOMIC DNA]</scope>
    <source>
        <strain evidence="13 14">Marx 270</strain>
    </source>
</reference>
<dbReference type="AlphaFoldDB" id="A0A0C3PT83"/>
<dbReference type="Proteomes" id="UP000054217">
    <property type="component" value="Unassembled WGS sequence"/>
</dbReference>
<dbReference type="InterPro" id="IPR013740">
    <property type="entry name" value="Redoxin"/>
</dbReference>
<evidence type="ECO:0000256" key="3">
    <source>
        <dbReference type="ARBA" id="ARBA00022862"/>
    </source>
</evidence>
<evidence type="ECO:0000256" key="10">
    <source>
        <dbReference type="PIRSR" id="PIRSR637944-1"/>
    </source>
</evidence>
<evidence type="ECO:0000256" key="1">
    <source>
        <dbReference type="ARBA" id="ARBA00010505"/>
    </source>
</evidence>
<dbReference type="GO" id="GO:0034599">
    <property type="term" value="P:cellular response to oxidative stress"/>
    <property type="evidence" value="ECO:0007669"/>
    <property type="project" value="InterPro"/>
</dbReference>
<evidence type="ECO:0000256" key="4">
    <source>
        <dbReference type="ARBA" id="ARBA00023002"/>
    </source>
</evidence>
<accession>A0A0C3PT83</accession>
<dbReference type="Gene3D" id="3.40.30.10">
    <property type="entry name" value="Glutaredoxin"/>
    <property type="match status" value="1"/>
</dbReference>
<evidence type="ECO:0000256" key="2">
    <source>
        <dbReference type="ARBA" id="ARBA00022559"/>
    </source>
</evidence>
<dbReference type="OrthoDB" id="195498at2759"/>
<dbReference type="Pfam" id="PF08534">
    <property type="entry name" value="Redoxin"/>
    <property type="match status" value="1"/>
</dbReference>
<feature type="active site" description="Cysteine sulfenic acid (-SOH) intermediate" evidence="10">
    <location>
        <position position="62"/>
    </location>
</feature>
<reference evidence="14" key="2">
    <citation type="submission" date="2015-01" db="EMBL/GenBank/DDBJ databases">
        <title>Evolutionary Origins and Diversification of the Mycorrhizal Mutualists.</title>
        <authorList>
            <consortium name="DOE Joint Genome Institute"/>
            <consortium name="Mycorrhizal Genomics Consortium"/>
            <person name="Kohler A."/>
            <person name="Kuo A."/>
            <person name="Nagy L.G."/>
            <person name="Floudas D."/>
            <person name="Copeland A."/>
            <person name="Barry K.W."/>
            <person name="Cichocki N."/>
            <person name="Veneault-Fourrey C."/>
            <person name="LaButti K."/>
            <person name="Lindquist E.A."/>
            <person name="Lipzen A."/>
            <person name="Lundell T."/>
            <person name="Morin E."/>
            <person name="Murat C."/>
            <person name="Riley R."/>
            <person name="Ohm R."/>
            <person name="Sun H."/>
            <person name="Tunlid A."/>
            <person name="Henrissat B."/>
            <person name="Grigoriev I.V."/>
            <person name="Hibbett D.S."/>
            <person name="Martin F."/>
        </authorList>
    </citation>
    <scope>NUCLEOTIDE SEQUENCE [LARGE SCALE GENOMIC DNA]</scope>
    <source>
        <strain evidence="14">Marx 270</strain>
    </source>
</reference>
<dbReference type="InterPro" id="IPR037944">
    <property type="entry name" value="PRX5-like"/>
</dbReference>
<dbReference type="PANTHER" id="PTHR10430">
    <property type="entry name" value="PEROXIREDOXIN"/>
    <property type="match status" value="1"/>
</dbReference>
<evidence type="ECO:0000256" key="7">
    <source>
        <dbReference type="ARBA" id="ARBA00074156"/>
    </source>
</evidence>
<dbReference type="PANTHER" id="PTHR10430:SF16">
    <property type="entry name" value="PEROXIREDOXIN-5, MITOCHONDRIAL"/>
    <property type="match status" value="1"/>
</dbReference>
<dbReference type="GO" id="GO:0005777">
    <property type="term" value="C:peroxisome"/>
    <property type="evidence" value="ECO:0007669"/>
    <property type="project" value="TreeGrafter"/>
</dbReference>
<evidence type="ECO:0000256" key="5">
    <source>
        <dbReference type="ARBA" id="ARBA00023284"/>
    </source>
</evidence>
<dbReference type="GO" id="GO:0008379">
    <property type="term" value="F:thioredoxin peroxidase activity"/>
    <property type="evidence" value="ECO:0007669"/>
    <property type="project" value="InterPro"/>
</dbReference>
<evidence type="ECO:0000313" key="14">
    <source>
        <dbReference type="Proteomes" id="UP000054217"/>
    </source>
</evidence>
<keyword evidence="2 11" id="KW-0575">Peroxidase</keyword>
<dbReference type="SUPFAM" id="SSF52833">
    <property type="entry name" value="Thioredoxin-like"/>
    <property type="match status" value="1"/>
</dbReference>
<dbReference type="STRING" id="870435.A0A0C3PT83"/>
<comment type="subunit">
    <text evidence="6">Homodimer; disulfide-linked, upon oxidation.</text>
</comment>
<dbReference type="GO" id="GO:0005739">
    <property type="term" value="C:mitochondrion"/>
    <property type="evidence" value="ECO:0007669"/>
    <property type="project" value="TreeGrafter"/>
</dbReference>
<protein>
    <recommendedName>
        <fullName evidence="7">Putative peroxiredoxin</fullName>
    </recommendedName>
    <alternativeName>
        <fullName evidence="8">Thioredoxin reductase</fullName>
    </alternativeName>
    <alternativeName>
        <fullName evidence="9">Thioredoxin-dependent peroxiredoxin</fullName>
    </alternativeName>
</protein>
<keyword evidence="14" id="KW-1185">Reference proteome</keyword>
<dbReference type="GO" id="GO:0042744">
    <property type="term" value="P:hydrogen peroxide catabolic process"/>
    <property type="evidence" value="ECO:0007669"/>
    <property type="project" value="TreeGrafter"/>
</dbReference>
<evidence type="ECO:0000256" key="9">
    <source>
        <dbReference type="ARBA" id="ARBA00079296"/>
    </source>
</evidence>